<accession>A0ABX7U3Q9</accession>
<evidence type="ECO:0000313" key="3">
    <source>
        <dbReference type="Proteomes" id="UP000663908"/>
    </source>
</evidence>
<evidence type="ECO:0000256" key="1">
    <source>
        <dbReference type="SAM" id="MobiDB-lite"/>
    </source>
</evidence>
<reference evidence="2 3" key="1">
    <citation type="submission" date="2021-03" db="EMBL/GenBank/DDBJ databases">
        <title>Complete genome sequence of Streptomyces cyanogenus S136, producer of anticancer angucycline landomycin A.</title>
        <authorList>
            <person name="Hrab P."/>
            <person name="Ruckert C."/>
            <person name="Busche T."/>
            <person name="Ostash I."/>
            <person name="Kalinowski J."/>
            <person name="Fedorenko V."/>
            <person name="Yushchuk O."/>
            <person name="Ostash B."/>
        </authorList>
    </citation>
    <scope>NUCLEOTIDE SEQUENCE [LARGE SCALE GENOMIC DNA]</scope>
    <source>
        <strain evidence="2 3">S136</strain>
    </source>
</reference>
<dbReference type="EMBL" id="CP071839">
    <property type="protein sequence ID" value="QTE02819.1"/>
    <property type="molecule type" value="Genomic_DNA"/>
</dbReference>
<feature type="compositionally biased region" description="Basic and acidic residues" evidence="1">
    <location>
        <begin position="1"/>
        <end position="28"/>
    </location>
</feature>
<feature type="compositionally biased region" description="Basic residues" evidence="1">
    <location>
        <begin position="29"/>
        <end position="38"/>
    </location>
</feature>
<dbReference type="Proteomes" id="UP000663908">
    <property type="component" value="Chromosome"/>
</dbReference>
<name>A0ABX7U3Q9_STRCY</name>
<dbReference type="RefSeq" id="WP_208036068.1">
    <property type="nucleotide sequence ID" value="NZ_CP071839.1"/>
</dbReference>
<evidence type="ECO:0000313" key="2">
    <source>
        <dbReference type="EMBL" id="QTE02819.1"/>
    </source>
</evidence>
<proteinExistence type="predicted"/>
<gene>
    <name evidence="2" type="ORF">S1361_36135</name>
</gene>
<keyword evidence="3" id="KW-1185">Reference proteome</keyword>
<protein>
    <submittedName>
        <fullName evidence="2">Uncharacterized protein</fullName>
    </submittedName>
</protein>
<organism evidence="2 3">
    <name type="scientific">Streptomyces cyanogenus</name>
    <dbReference type="NCBI Taxonomy" id="80860"/>
    <lineage>
        <taxon>Bacteria</taxon>
        <taxon>Bacillati</taxon>
        <taxon>Actinomycetota</taxon>
        <taxon>Actinomycetes</taxon>
        <taxon>Kitasatosporales</taxon>
        <taxon>Streptomycetaceae</taxon>
        <taxon>Streptomyces</taxon>
    </lineage>
</organism>
<sequence length="63" mass="7062">MPHPAGDRHAMPYDDLTNRDPTAPEHRLPTGHRQHHRRVGEFATESRLCPTGVEDPAPDEALT</sequence>
<feature type="region of interest" description="Disordered" evidence="1">
    <location>
        <begin position="1"/>
        <end position="63"/>
    </location>
</feature>